<name>A0A9E4DS75_9ENTE</name>
<gene>
    <name evidence="1" type="ORF">K8V42_04455</name>
</gene>
<dbReference type="Proteomes" id="UP000813384">
    <property type="component" value="Unassembled WGS sequence"/>
</dbReference>
<dbReference type="AlphaFoldDB" id="A0A9E4DS75"/>
<evidence type="ECO:0000313" key="2">
    <source>
        <dbReference type="Proteomes" id="UP000813384"/>
    </source>
</evidence>
<organism evidence="1 2">
    <name type="scientific">Enterococcus aquimarinus</name>
    <dbReference type="NCBI Taxonomy" id="328396"/>
    <lineage>
        <taxon>Bacteria</taxon>
        <taxon>Bacillati</taxon>
        <taxon>Bacillota</taxon>
        <taxon>Bacilli</taxon>
        <taxon>Lactobacillales</taxon>
        <taxon>Enterococcaceae</taxon>
        <taxon>Enterococcus</taxon>
    </lineage>
</organism>
<comment type="caution">
    <text evidence="1">The sequence shown here is derived from an EMBL/GenBank/DDBJ whole genome shotgun (WGS) entry which is preliminary data.</text>
</comment>
<sequence>MAISFAVRIISFISEAWVNSPFDPPSPAYKVDFKGDNRTFSKDMENASYRTVQQINFKFDNNSGDWNKYAKTGITTERLTNRNTGKVTYSTGQASVSGITAKLDASHLLGENSDWIRVLCEGAVADPLIGVAPAVNYKFYVYANKQGKIELEGMHDGYPSFEVYAQVNGGTWQNIYLFEEQTVASLFPPMEIKGVYKTRYII</sequence>
<accession>A0A9E4DS75</accession>
<dbReference type="InterPro" id="IPR021631">
    <property type="entry name" value="DUF3238"/>
</dbReference>
<dbReference type="EMBL" id="JAJJVO010000069">
    <property type="protein sequence ID" value="MCC9273525.1"/>
    <property type="molecule type" value="Genomic_DNA"/>
</dbReference>
<protein>
    <submittedName>
        <fullName evidence="1">DUF3238 domain-containing protein</fullName>
    </submittedName>
</protein>
<reference evidence="1" key="2">
    <citation type="submission" date="2021-11" db="EMBL/GenBank/DDBJ databases">
        <authorList>
            <person name="Gilroy R."/>
        </authorList>
    </citation>
    <scope>NUCLEOTIDE SEQUENCE</scope>
    <source>
        <strain evidence="1">150</strain>
    </source>
</reference>
<dbReference type="Pfam" id="PF11579">
    <property type="entry name" value="DUF3238"/>
    <property type="match status" value="1"/>
</dbReference>
<evidence type="ECO:0000313" key="1">
    <source>
        <dbReference type="EMBL" id="MCC9273525.1"/>
    </source>
</evidence>
<proteinExistence type="predicted"/>
<reference evidence="1" key="1">
    <citation type="journal article" date="2021" name="PeerJ">
        <title>Extensive microbial diversity within the chicken gut microbiome revealed by metagenomics and culture.</title>
        <authorList>
            <person name="Gilroy R."/>
            <person name="Ravi A."/>
            <person name="Getino M."/>
            <person name="Pursley I."/>
            <person name="Horton D.L."/>
            <person name="Alikhan N.F."/>
            <person name="Baker D."/>
            <person name="Gharbi K."/>
            <person name="Hall N."/>
            <person name="Watson M."/>
            <person name="Adriaenssens E.M."/>
            <person name="Foster-Nyarko E."/>
            <person name="Jarju S."/>
            <person name="Secka A."/>
            <person name="Antonio M."/>
            <person name="Oren A."/>
            <person name="Chaudhuri R.R."/>
            <person name="La Ragione R."/>
            <person name="Hildebrand F."/>
            <person name="Pallen M.J."/>
        </authorList>
    </citation>
    <scope>NUCLEOTIDE SEQUENCE</scope>
    <source>
        <strain evidence="1">150</strain>
    </source>
</reference>